<name>A0A5C0SH27_CRATE</name>
<proteinExistence type="predicted"/>
<dbReference type="AlphaFoldDB" id="A0A5C0SH27"/>
<dbReference type="EMBL" id="CP042243">
    <property type="protein sequence ID" value="QEK12714.1"/>
    <property type="molecule type" value="Genomic_DNA"/>
</dbReference>
<gene>
    <name evidence="3" type="ORF">FQB35_10430</name>
</gene>
<dbReference type="Pfam" id="PF10145">
    <property type="entry name" value="PhageMin_Tail"/>
    <property type="match status" value="1"/>
</dbReference>
<reference evidence="3 4" key="1">
    <citation type="submission" date="2019-07" db="EMBL/GenBank/DDBJ databases">
        <title>Complete genome of Crassaminicella thermophila SY095.</title>
        <authorList>
            <person name="Li X."/>
        </authorList>
    </citation>
    <scope>NUCLEOTIDE SEQUENCE [LARGE SCALE GENOMIC DNA]</scope>
    <source>
        <strain evidence="3 4">SY095</strain>
    </source>
</reference>
<evidence type="ECO:0000313" key="4">
    <source>
        <dbReference type="Proteomes" id="UP000324646"/>
    </source>
</evidence>
<protein>
    <submittedName>
        <fullName evidence="3">Phage tail tape measure protein</fullName>
    </submittedName>
</protein>
<dbReference type="InterPro" id="IPR010090">
    <property type="entry name" value="Phage_tape_meas"/>
</dbReference>
<dbReference type="OrthoDB" id="28713at2"/>
<keyword evidence="1" id="KW-1188">Viral release from host cell</keyword>
<dbReference type="KEGG" id="crs:FQB35_10430"/>
<dbReference type="Proteomes" id="UP000324646">
    <property type="component" value="Chromosome"/>
</dbReference>
<accession>A0A5C0SH27</accession>
<feature type="domain" description="Phage tail tape measure protein" evidence="2">
    <location>
        <begin position="124"/>
        <end position="314"/>
    </location>
</feature>
<dbReference type="NCBIfam" id="TIGR01760">
    <property type="entry name" value="tape_meas_TP901"/>
    <property type="match status" value="1"/>
</dbReference>
<organism evidence="3 4">
    <name type="scientific">Crassaminicella thermophila</name>
    <dbReference type="NCBI Taxonomy" id="2599308"/>
    <lineage>
        <taxon>Bacteria</taxon>
        <taxon>Bacillati</taxon>
        <taxon>Bacillota</taxon>
        <taxon>Clostridia</taxon>
        <taxon>Eubacteriales</taxon>
        <taxon>Clostridiaceae</taxon>
        <taxon>Crassaminicella</taxon>
    </lineage>
</organism>
<evidence type="ECO:0000259" key="2">
    <source>
        <dbReference type="Pfam" id="PF10145"/>
    </source>
</evidence>
<keyword evidence="4" id="KW-1185">Reference proteome</keyword>
<dbReference type="PANTHER" id="PTHR37813:SF1">
    <property type="entry name" value="FELS-2 PROPHAGE PROTEIN"/>
    <property type="match status" value="1"/>
</dbReference>
<sequence length="775" mass="86709">MGREREVNIIIDAQNKARGAFLDVRRGLREMDREGRRATDNFSRNFARTGKSVLTFANRLKFMDKIAKRTFQGTAAAMSIYAVSTLRDFAQLEDGISKVNTLYDQTAQSQQKMIKDSIQMYKMIPTDFQKITQGIYDTISAGADPKYATMISRKFGMASIAGMTDMPVVTKAAMGTMNAFGKEVKDLNHILDVQFLTVKRGMTEYSQLASSLDTGILKAADSAGMSIEELYGGIAQITKNGIPAAQATTQLGSMLNRLTDPKVIKRMKEFGVELQDEYNNTRPLVEILKDLNEQFEKRKMTGAEQAGFLKEVMGRQEAVRGFQTLIAQAKDYAKVVKEMENADGTMQEAFEDRLNNINTQLKLLWNNIKATGAEQIYTLKPFFDSLTEPIIIKQKLEFRKADLQDKLMMNEDELKKEKISKDEYLMREKVIKESIALIDIQLKDLDITPIDKFREGLKEGVEQLEKINPPLAKFVDTIGNLALNFVGEEGAENREKAVNVAKSLGAIYATKKTADAYMWFRKLFNKGGKKDSLAEHLTKTMQTMNVKANIVNVYGKSVNSIGGSGGRNIFTRTAEDILMLKAGEQIIKKGLNYGKKYLIGTGGKKVVEKLLVDGSVKTAEKIAAAELEAAIITKGVTTAFLSGIPVLALAGIQLYREYDKNKKRDAGLEKVDKNSYATTDYGIVSGKEIQKLQKIQTTITAPKESFIETLMNSLKGVFGLDNSMQIKNEIKVDPPKVSVYIDGKNANQYVRKIDYEGVEKYLERQCRKYGKNIYT</sequence>
<dbReference type="RefSeq" id="WP_148809860.1">
    <property type="nucleotide sequence ID" value="NZ_CP042243.1"/>
</dbReference>
<dbReference type="PANTHER" id="PTHR37813">
    <property type="entry name" value="FELS-2 PROPHAGE PROTEIN"/>
    <property type="match status" value="1"/>
</dbReference>
<evidence type="ECO:0000313" key="3">
    <source>
        <dbReference type="EMBL" id="QEK12714.1"/>
    </source>
</evidence>
<evidence type="ECO:0000256" key="1">
    <source>
        <dbReference type="ARBA" id="ARBA00022612"/>
    </source>
</evidence>